<reference evidence="9 10" key="1">
    <citation type="submission" date="2016-07" db="EMBL/GenBank/DDBJ databases">
        <title>Pervasive Adenine N6-methylation of Active Genes in Fungi.</title>
        <authorList>
            <consortium name="DOE Joint Genome Institute"/>
            <person name="Mondo S.J."/>
            <person name="Dannebaum R.O."/>
            <person name="Kuo R.C."/>
            <person name="Labutti K."/>
            <person name="Haridas S."/>
            <person name="Kuo A."/>
            <person name="Salamov A."/>
            <person name="Ahrendt S.R."/>
            <person name="Lipzen A."/>
            <person name="Sullivan W."/>
            <person name="Andreopoulos W.B."/>
            <person name="Clum A."/>
            <person name="Lindquist E."/>
            <person name="Daum C."/>
            <person name="Ramamoorthy G.K."/>
            <person name="Gryganskyi A."/>
            <person name="Culley D."/>
            <person name="Magnuson J.K."/>
            <person name="James T.Y."/>
            <person name="O'Malley M.A."/>
            <person name="Stajich J.E."/>
            <person name="Spatafora J.W."/>
            <person name="Visel A."/>
            <person name="Grigoriev I.V."/>
        </authorList>
    </citation>
    <scope>NUCLEOTIDE SEQUENCE [LARGE SCALE GENOMIC DNA]</scope>
    <source>
        <strain evidence="9 10">NRRL 3116</strain>
    </source>
</reference>
<evidence type="ECO:0000313" key="9">
    <source>
        <dbReference type="EMBL" id="ORY94302.1"/>
    </source>
</evidence>
<keyword evidence="2" id="KW-0808">Transferase</keyword>
<dbReference type="GO" id="GO:0016432">
    <property type="term" value="F:tRNA-uridine aminocarboxypropyltransferase activity"/>
    <property type="evidence" value="ECO:0007669"/>
    <property type="project" value="UniProtKB-EC"/>
</dbReference>
<dbReference type="GeneID" id="33572642"/>
<dbReference type="SMART" id="SM01144">
    <property type="entry name" value="DTW"/>
    <property type="match status" value="1"/>
</dbReference>
<dbReference type="OrthoDB" id="408541at2759"/>
<feature type="compositionally biased region" description="Polar residues" evidence="7">
    <location>
        <begin position="59"/>
        <end position="69"/>
    </location>
</feature>
<dbReference type="GO" id="GO:0008033">
    <property type="term" value="P:tRNA processing"/>
    <property type="evidence" value="ECO:0007669"/>
    <property type="project" value="UniProtKB-KW"/>
</dbReference>
<dbReference type="EMBL" id="MCFF01000089">
    <property type="protein sequence ID" value="ORY94302.1"/>
    <property type="molecule type" value="Genomic_DNA"/>
</dbReference>
<feature type="domain" description="DTW" evidence="8">
    <location>
        <begin position="296"/>
        <end position="575"/>
    </location>
</feature>
<keyword evidence="4" id="KW-0819">tRNA processing</keyword>
<feature type="compositionally biased region" description="Basic residues" evidence="7">
    <location>
        <begin position="75"/>
        <end position="84"/>
    </location>
</feature>
<name>A0A1Y2G958_9FUNG</name>
<evidence type="ECO:0000259" key="8">
    <source>
        <dbReference type="SMART" id="SM01144"/>
    </source>
</evidence>
<dbReference type="PANTHER" id="PTHR21392">
    <property type="entry name" value="TRNA-URIDINE AMINOCARBOXYPROPYLTRANSFERASE 2"/>
    <property type="match status" value="1"/>
</dbReference>
<keyword evidence="3" id="KW-0949">S-adenosyl-L-methionine</keyword>
<dbReference type="InterPro" id="IPR039262">
    <property type="entry name" value="DTWD2/TAPT"/>
</dbReference>
<protein>
    <recommendedName>
        <fullName evidence="1">tRNA-uridine aminocarboxypropyltransferase</fullName>
        <ecNumber evidence="1">2.5.1.25</ecNumber>
    </recommendedName>
</protein>
<comment type="similarity">
    <text evidence="5">Belongs to the TDD superfamily. DTWD2 family.</text>
</comment>
<dbReference type="InParanoid" id="A0A1Y2G958"/>
<feature type="region of interest" description="Disordered" evidence="7">
    <location>
        <begin position="40"/>
        <end position="86"/>
    </location>
</feature>
<comment type="catalytic activity">
    <reaction evidence="6">
        <text>a uridine in tRNA + S-adenosyl-L-methionine = a 3-[(3S)-3-amino-3-carboxypropyl]uridine in tRNA + S-methyl-5'-thioadenosine + H(+)</text>
        <dbReference type="Rhea" id="RHEA:62432"/>
        <dbReference type="Rhea" id="RHEA-COMP:13339"/>
        <dbReference type="Rhea" id="RHEA-COMP:16092"/>
        <dbReference type="ChEBI" id="CHEBI:15378"/>
        <dbReference type="ChEBI" id="CHEBI:17509"/>
        <dbReference type="ChEBI" id="CHEBI:59789"/>
        <dbReference type="ChEBI" id="CHEBI:65315"/>
        <dbReference type="ChEBI" id="CHEBI:82930"/>
        <dbReference type="EC" id="2.5.1.25"/>
    </reaction>
</comment>
<evidence type="ECO:0000256" key="1">
    <source>
        <dbReference type="ARBA" id="ARBA00012386"/>
    </source>
</evidence>
<organism evidence="9 10">
    <name type="scientific">Lobosporangium transversale</name>
    <dbReference type="NCBI Taxonomy" id="64571"/>
    <lineage>
        <taxon>Eukaryota</taxon>
        <taxon>Fungi</taxon>
        <taxon>Fungi incertae sedis</taxon>
        <taxon>Mucoromycota</taxon>
        <taxon>Mortierellomycotina</taxon>
        <taxon>Mortierellomycetes</taxon>
        <taxon>Mortierellales</taxon>
        <taxon>Mortierellaceae</taxon>
        <taxon>Lobosporangium</taxon>
    </lineage>
</organism>
<dbReference type="Gene3D" id="1.20.1280.50">
    <property type="match status" value="1"/>
</dbReference>
<feature type="compositionally biased region" description="Basic and acidic residues" evidence="7">
    <location>
        <begin position="207"/>
        <end position="216"/>
    </location>
</feature>
<evidence type="ECO:0000256" key="3">
    <source>
        <dbReference type="ARBA" id="ARBA00022691"/>
    </source>
</evidence>
<evidence type="ECO:0000256" key="6">
    <source>
        <dbReference type="ARBA" id="ARBA00048718"/>
    </source>
</evidence>
<feature type="region of interest" description="Disordered" evidence="7">
    <location>
        <begin position="199"/>
        <end position="221"/>
    </location>
</feature>
<evidence type="ECO:0000256" key="2">
    <source>
        <dbReference type="ARBA" id="ARBA00022679"/>
    </source>
</evidence>
<dbReference type="AlphaFoldDB" id="A0A1Y2G958"/>
<dbReference type="STRING" id="64571.A0A1Y2G958"/>
<evidence type="ECO:0000256" key="7">
    <source>
        <dbReference type="SAM" id="MobiDB-lite"/>
    </source>
</evidence>
<keyword evidence="10" id="KW-1185">Reference proteome</keyword>
<dbReference type="SUPFAM" id="SSF81383">
    <property type="entry name" value="F-box domain"/>
    <property type="match status" value="1"/>
</dbReference>
<dbReference type="PANTHER" id="PTHR21392:SF0">
    <property type="entry name" value="TRNA-URIDINE AMINOCARBOXYPROPYLTRANSFERASE 2"/>
    <property type="match status" value="1"/>
</dbReference>
<dbReference type="Pfam" id="PF03942">
    <property type="entry name" value="DTW"/>
    <property type="match status" value="1"/>
</dbReference>
<feature type="compositionally biased region" description="Low complexity" evidence="7">
    <location>
        <begin position="48"/>
        <end position="58"/>
    </location>
</feature>
<sequence length="583" mass="66191">MAFKIHRPCQLTDLPDEIILRIFSVFINLEESSTENLLIERDESQKTSNNNSINSSRNDTAITANSGSPNNNNAKKYKKAKRERNRSAVGLGARTLCRLCCCSHRFNHLASADQLWQPLTLARFPDRHWPTTDQKNLGLIHVRREHQLKILKSASSSSPLSLSSATVGSSLSSIKAESHYKTNGNTVLDVVTVAHEDKGSNDFSDPPYDHQDDSNKKQKRTKFYSRFEQRAHRRRFATLDPELKHTPLAWTNTMWTWKRTFFGDYRFVEAKDVSTPNRIDHAIHRNNKDQDLAVETRQECGRCWRPIRSCICTALTSQQYCNCRVRIMILQHPRCQVSIGTIRILKLSFKYCQIIIGKDFKEGRSSELDEALKDPDCTPLLLYPSHEATDIHSLAPMGSVSSMEQPSVTSTQSTTISSLNHSRYYCQGCIHSHPSSTSTHINTLNYGKKAKDTEEEKEEAKGLSGSTSYPYKLIIALDGSWSHAKIMYRCNPRLQQLTQIKFPNPPQSIYHDLKPEPKPTYTSTAEAVGQAVALLGWPETKAEQYDKDAMSDAQSLMEDLIRPLKTMIGIQDMIAQDQQKQPE</sequence>
<evidence type="ECO:0000313" key="10">
    <source>
        <dbReference type="Proteomes" id="UP000193648"/>
    </source>
</evidence>
<dbReference type="EC" id="2.5.1.25" evidence="1"/>
<dbReference type="Proteomes" id="UP000193648">
    <property type="component" value="Unassembled WGS sequence"/>
</dbReference>
<dbReference type="InterPro" id="IPR005636">
    <property type="entry name" value="DTW"/>
</dbReference>
<evidence type="ECO:0000256" key="4">
    <source>
        <dbReference type="ARBA" id="ARBA00022694"/>
    </source>
</evidence>
<dbReference type="RefSeq" id="XP_021875245.1">
    <property type="nucleotide sequence ID" value="XM_022030801.1"/>
</dbReference>
<dbReference type="InterPro" id="IPR036047">
    <property type="entry name" value="F-box-like_dom_sf"/>
</dbReference>
<gene>
    <name evidence="9" type="ORF">BCR41DRAFT_426950</name>
</gene>
<comment type="caution">
    <text evidence="9">The sequence shown here is derived from an EMBL/GenBank/DDBJ whole genome shotgun (WGS) entry which is preliminary data.</text>
</comment>
<accession>A0A1Y2G958</accession>
<evidence type="ECO:0000256" key="5">
    <source>
        <dbReference type="ARBA" id="ARBA00034489"/>
    </source>
</evidence>
<proteinExistence type="inferred from homology"/>